<dbReference type="RefSeq" id="WP_285761849.1">
    <property type="nucleotide sequence ID" value="NZ_BSQG01000013.1"/>
</dbReference>
<evidence type="ECO:0000256" key="1">
    <source>
        <dbReference type="ARBA" id="ARBA00004202"/>
    </source>
</evidence>
<feature type="domain" description="ABC transporter" evidence="8">
    <location>
        <begin position="5"/>
        <end position="248"/>
    </location>
</feature>
<evidence type="ECO:0000256" key="4">
    <source>
        <dbReference type="ARBA" id="ARBA00022475"/>
    </source>
</evidence>
<keyword evidence="6" id="KW-0067">ATP-binding</keyword>
<dbReference type="GO" id="GO:0016887">
    <property type="term" value="F:ATP hydrolysis activity"/>
    <property type="evidence" value="ECO:0007669"/>
    <property type="project" value="InterPro"/>
</dbReference>
<dbReference type="PANTHER" id="PTHR43297">
    <property type="entry name" value="OLIGOPEPTIDE TRANSPORT ATP-BINDING PROTEIN APPD"/>
    <property type="match status" value="1"/>
</dbReference>
<dbReference type="GO" id="GO:0005886">
    <property type="term" value="C:plasma membrane"/>
    <property type="evidence" value="ECO:0007669"/>
    <property type="project" value="UniProtKB-SubCell"/>
</dbReference>
<reference evidence="9" key="1">
    <citation type="submission" date="2023-02" db="EMBL/GenBank/DDBJ databases">
        <title>Nocardiopsis ansamitocini NBRC 112285.</title>
        <authorList>
            <person name="Ichikawa N."/>
            <person name="Sato H."/>
            <person name="Tonouchi N."/>
        </authorList>
    </citation>
    <scope>NUCLEOTIDE SEQUENCE</scope>
    <source>
        <strain evidence="9">NBRC 112285</strain>
    </source>
</reference>
<sequence>MAVLLSVRDLTVSFGTRAVVDLARLDLAEGEILGLAGESGAGKSLTGLTVLGLSEYAGARVTGSVVLAGEELVGARRRRLQQLRGSTMALIPQSPAGAFNPVLTVGTTMLRALRLHGDSRGRARQRAAEAMAKVRLETAHLRRYPHQLSGGQLQRVAIALALALGARLLVADEPTSALDVTVQAEICALLGALRDSEGVAVLFISHDLAVLGALCDRIAVMRAGRLVEQGPAPELLTAPRADYTRELLAAALRLGSGEEEADGA</sequence>
<evidence type="ECO:0000256" key="6">
    <source>
        <dbReference type="ARBA" id="ARBA00022840"/>
    </source>
</evidence>
<evidence type="ECO:0000256" key="3">
    <source>
        <dbReference type="ARBA" id="ARBA00022448"/>
    </source>
</evidence>
<proteinExistence type="inferred from homology"/>
<comment type="similarity">
    <text evidence="2">Belongs to the ABC transporter superfamily.</text>
</comment>
<dbReference type="Pfam" id="PF00005">
    <property type="entry name" value="ABC_tran"/>
    <property type="match status" value="1"/>
</dbReference>
<gene>
    <name evidence="9" type="ORF">Nans01_46700</name>
</gene>
<dbReference type="SUPFAM" id="SSF52540">
    <property type="entry name" value="P-loop containing nucleoside triphosphate hydrolases"/>
    <property type="match status" value="1"/>
</dbReference>
<dbReference type="Proteomes" id="UP001165092">
    <property type="component" value="Unassembled WGS sequence"/>
</dbReference>
<evidence type="ECO:0000256" key="7">
    <source>
        <dbReference type="ARBA" id="ARBA00023136"/>
    </source>
</evidence>
<dbReference type="PROSITE" id="PS50893">
    <property type="entry name" value="ABC_TRANSPORTER_2"/>
    <property type="match status" value="1"/>
</dbReference>
<dbReference type="EMBL" id="BSQG01000013">
    <property type="protein sequence ID" value="GLU50319.1"/>
    <property type="molecule type" value="Genomic_DNA"/>
</dbReference>
<keyword evidence="5" id="KW-0547">Nucleotide-binding</keyword>
<dbReference type="InterPro" id="IPR027417">
    <property type="entry name" value="P-loop_NTPase"/>
</dbReference>
<organism evidence="9 10">
    <name type="scientific">Nocardiopsis ansamitocini</name>
    <dbReference type="NCBI Taxonomy" id="1670832"/>
    <lineage>
        <taxon>Bacteria</taxon>
        <taxon>Bacillati</taxon>
        <taxon>Actinomycetota</taxon>
        <taxon>Actinomycetes</taxon>
        <taxon>Streptosporangiales</taxon>
        <taxon>Nocardiopsidaceae</taxon>
        <taxon>Nocardiopsis</taxon>
    </lineage>
</organism>
<dbReference type="SMART" id="SM00382">
    <property type="entry name" value="AAA"/>
    <property type="match status" value="1"/>
</dbReference>
<dbReference type="PANTHER" id="PTHR43297:SF2">
    <property type="entry name" value="DIPEPTIDE TRANSPORT ATP-BINDING PROTEIN DPPD"/>
    <property type="match status" value="1"/>
</dbReference>
<evidence type="ECO:0000259" key="8">
    <source>
        <dbReference type="PROSITE" id="PS50893"/>
    </source>
</evidence>
<protein>
    <recommendedName>
        <fullName evidence="8">ABC transporter domain-containing protein</fullName>
    </recommendedName>
</protein>
<evidence type="ECO:0000256" key="5">
    <source>
        <dbReference type="ARBA" id="ARBA00022741"/>
    </source>
</evidence>
<name>A0A9W6PB39_9ACTN</name>
<keyword evidence="3" id="KW-0813">Transport</keyword>
<evidence type="ECO:0000256" key="2">
    <source>
        <dbReference type="ARBA" id="ARBA00005417"/>
    </source>
</evidence>
<dbReference type="Gene3D" id="3.40.50.300">
    <property type="entry name" value="P-loop containing nucleotide triphosphate hydrolases"/>
    <property type="match status" value="1"/>
</dbReference>
<keyword evidence="10" id="KW-1185">Reference proteome</keyword>
<evidence type="ECO:0000313" key="10">
    <source>
        <dbReference type="Proteomes" id="UP001165092"/>
    </source>
</evidence>
<comment type="subcellular location">
    <subcellularLocation>
        <location evidence="1">Cell membrane</location>
        <topology evidence="1">Peripheral membrane protein</topology>
    </subcellularLocation>
</comment>
<keyword evidence="7" id="KW-0472">Membrane</keyword>
<accession>A0A9W6PB39</accession>
<dbReference type="PROSITE" id="PS00211">
    <property type="entry name" value="ABC_TRANSPORTER_1"/>
    <property type="match status" value="1"/>
</dbReference>
<dbReference type="InterPro" id="IPR003439">
    <property type="entry name" value="ABC_transporter-like_ATP-bd"/>
</dbReference>
<dbReference type="InterPro" id="IPR050388">
    <property type="entry name" value="ABC_Ni/Peptide_Import"/>
</dbReference>
<comment type="caution">
    <text evidence="9">The sequence shown here is derived from an EMBL/GenBank/DDBJ whole genome shotgun (WGS) entry which is preliminary data.</text>
</comment>
<dbReference type="InterPro" id="IPR003593">
    <property type="entry name" value="AAA+_ATPase"/>
</dbReference>
<keyword evidence="4" id="KW-1003">Cell membrane</keyword>
<dbReference type="GO" id="GO:0005524">
    <property type="term" value="F:ATP binding"/>
    <property type="evidence" value="ECO:0007669"/>
    <property type="project" value="UniProtKB-KW"/>
</dbReference>
<dbReference type="AlphaFoldDB" id="A0A9W6PB39"/>
<dbReference type="CDD" id="cd03257">
    <property type="entry name" value="ABC_NikE_OppD_transporters"/>
    <property type="match status" value="1"/>
</dbReference>
<dbReference type="InterPro" id="IPR017871">
    <property type="entry name" value="ABC_transporter-like_CS"/>
</dbReference>
<evidence type="ECO:0000313" key="9">
    <source>
        <dbReference type="EMBL" id="GLU50319.1"/>
    </source>
</evidence>